<evidence type="ECO:0000313" key="4">
    <source>
        <dbReference type="EMBL" id="SUQ25895.1"/>
    </source>
</evidence>
<evidence type="ECO:0000313" key="5">
    <source>
        <dbReference type="Proteomes" id="UP000255423"/>
    </source>
</evidence>
<organism evidence="4 5">
    <name type="scientific">Fibrobacter succinogenes</name>
    <name type="common">Bacteroides succinogenes</name>
    <dbReference type="NCBI Taxonomy" id="833"/>
    <lineage>
        <taxon>Bacteria</taxon>
        <taxon>Pseudomonadati</taxon>
        <taxon>Fibrobacterota</taxon>
        <taxon>Fibrobacteria</taxon>
        <taxon>Fibrobacterales</taxon>
        <taxon>Fibrobacteraceae</taxon>
        <taxon>Fibrobacter</taxon>
    </lineage>
</organism>
<dbReference type="PANTHER" id="PTHR36698">
    <property type="entry name" value="BLL5892 PROTEIN"/>
    <property type="match status" value="1"/>
</dbReference>
<reference evidence="4 5" key="1">
    <citation type="submission" date="2017-08" db="EMBL/GenBank/DDBJ databases">
        <authorList>
            <person name="de Groot N.N."/>
        </authorList>
    </citation>
    <scope>NUCLEOTIDE SEQUENCE [LARGE SCALE GENOMIC DNA]</scope>
    <source>
        <strain evidence="4 5">HM2</strain>
    </source>
</reference>
<dbReference type="RefSeq" id="WP_109573537.1">
    <property type="nucleotide sequence ID" value="NZ_UHJL01000005.1"/>
</dbReference>
<evidence type="ECO:0000256" key="2">
    <source>
        <dbReference type="SAM" id="Phobius"/>
    </source>
</evidence>
<feature type="coiled-coil region" evidence="1">
    <location>
        <begin position="196"/>
        <end position="239"/>
    </location>
</feature>
<accession>A0A380S7Z8</accession>
<protein>
    <submittedName>
        <fullName evidence="4">Phospholipid/cholesterol/gamma-HCH transport system substrate-binding protein</fullName>
    </submittedName>
</protein>
<keyword evidence="1" id="KW-0175">Coiled coil</keyword>
<keyword evidence="2" id="KW-0812">Transmembrane</keyword>
<dbReference type="AlphaFoldDB" id="A0A380S7Z8"/>
<dbReference type="EMBL" id="UHJL01000005">
    <property type="protein sequence ID" value="SUQ25895.1"/>
    <property type="molecule type" value="Genomic_DNA"/>
</dbReference>
<dbReference type="Proteomes" id="UP000255423">
    <property type="component" value="Unassembled WGS sequence"/>
</dbReference>
<evidence type="ECO:0000259" key="3">
    <source>
        <dbReference type="Pfam" id="PF02470"/>
    </source>
</evidence>
<proteinExistence type="predicted"/>
<name>A0A380S7Z8_FIBSU</name>
<dbReference type="Pfam" id="PF02470">
    <property type="entry name" value="MlaD"/>
    <property type="match status" value="1"/>
</dbReference>
<keyword evidence="2" id="KW-0472">Membrane</keyword>
<feature type="domain" description="Mce/MlaD" evidence="3">
    <location>
        <begin position="41"/>
        <end position="116"/>
    </location>
</feature>
<dbReference type="PANTHER" id="PTHR36698:SF2">
    <property type="entry name" value="MCE_MLAD DOMAIN-CONTAINING PROTEIN"/>
    <property type="match status" value="1"/>
</dbReference>
<feature type="transmembrane region" description="Helical" evidence="2">
    <location>
        <begin position="12"/>
        <end position="30"/>
    </location>
</feature>
<keyword evidence="2" id="KW-1133">Transmembrane helix</keyword>
<sequence>METTRSERIKLGAFMLFCGVLICVFLGYVLKRYLSEQFDNYYTIFDQDVNGLFVDAKVKLNGISVGSVTSITINEQDLNQVVVAFKVTQGTPIKIGTRAGLTAGMNLTGEKQVILSGGNFNEPNVPEGGLVPAAASMFDQITGQMGDLFGKVNPIVDGLVRVLNPENAESISRTLQNLEKTTANLSYITANLGKPLNNMSKSAASLQKILAEIEEAKLAAKTEQNLTVLKEKLEAIDTKGLNENLMQTAESMNKLAQRVDAIVYKNEDQVGNAMDELNTILENLEEFSQKIKNNPSVLIRSEGKNGR</sequence>
<evidence type="ECO:0000256" key="1">
    <source>
        <dbReference type="SAM" id="Coils"/>
    </source>
</evidence>
<dbReference type="InterPro" id="IPR003399">
    <property type="entry name" value="Mce/MlaD"/>
</dbReference>
<gene>
    <name evidence="4" type="ORF">SAMN05661053_2697</name>
</gene>